<proteinExistence type="predicted"/>
<evidence type="ECO:0000313" key="1">
    <source>
        <dbReference type="EMBL" id="KAA6311391.1"/>
    </source>
</evidence>
<name>A0A5J4PR74_9ZZZZ</name>
<organism evidence="1">
    <name type="scientific">termite gut metagenome</name>
    <dbReference type="NCBI Taxonomy" id="433724"/>
    <lineage>
        <taxon>unclassified sequences</taxon>
        <taxon>metagenomes</taxon>
        <taxon>organismal metagenomes</taxon>
    </lineage>
</organism>
<accession>A0A5J4PR74</accession>
<protein>
    <submittedName>
        <fullName evidence="1">Uncharacterized protein</fullName>
    </submittedName>
</protein>
<gene>
    <name evidence="1" type="ORF">EZS27_037472</name>
</gene>
<sequence>NAHQYIAQFRDRKREDLISLLTLQKYFKQTGQL</sequence>
<dbReference type="AlphaFoldDB" id="A0A5J4PR74"/>
<comment type="caution">
    <text evidence="1">The sequence shown here is derived from an EMBL/GenBank/DDBJ whole genome shotgun (WGS) entry which is preliminary data.</text>
</comment>
<dbReference type="EMBL" id="SNRY01006964">
    <property type="protein sequence ID" value="KAA6311391.1"/>
    <property type="molecule type" value="Genomic_DNA"/>
</dbReference>
<feature type="non-terminal residue" evidence="1">
    <location>
        <position position="1"/>
    </location>
</feature>
<reference evidence="1" key="1">
    <citation type="submission" date="2019-03" db="EMBL/GenBank/DDBJ databases">
        <title>Single cell metagenomics reveals metabolic interactions within the superorganism composed of flagellate Streblomastix strix and complex community of Bacteroidetes bacteria on its surface.</title>
        <authorList>
            <person name="Treitli S.C."/>
            <person name="Kolisko M."/>
            <person name="Husnik F."/>
            <person name="Keeling P."/>
            <person name="Hampl V."/>
        </authorList>
    </citation>
    <scope>NUCLEOTIDE SEQUENCE</scope>
    <source>
        <strain evidence="1">STM</strain>
    </source>
</reference>